<dbReference type="AlphaFoldDB" id="A0A0F2M5Q4"/>
<reference evidence="3 4" key="1">
    <citation type="journal article" date="2014" name="BMC Genomics">
        <title>Comparative genomics of the major fungal agents of human and animal Sporotrichosis: Sporothrix schenckii and Sporothrix brasiliensis.</title>
        <authorList>
            <person name="Teixeira M.M."/>
            <person name="de Almeida L.G."/>
            <person name="Kubitschek-Barreira P."/>
            <person name="Alves F.L."/>
            <person name="Kioshima E.S."/>
            <person name="Abadio A.K."/>
            <person name="Fernandes L."/>
            <person name="Derengowski L.S."/>
            <person name="Ferreira K.S."/>
            <person name="Souza R.C."/>
            <person name="Ruiz J.C."/>
            <person name="de Andrade N.C."/>
            <person name="Paes H.C."/>
            <person name="Nicola A.M."/>
            <person name="Albuquerque P."/>
            <person name="Gerber A.L."/>
            <person name="Martins V.P."/>
            <person name="Peconick L.D."/>
            <person name="Neto A.V."/>
            <person name="Chaucanez C.B."/>
            <person name="Silva P.A."/>
            <person name="Cunha O.L."/>
            <person name="de Oliveira F.F."/>
            <person name="dos Santos T.C."/>
            <person name="Barros A.L."/>
            <person name="Soares M.A."/>
            <person name="de Oliveira L.M."/>
            <person name="Marini M.M."/>
            <person name="Villalobos-Duno H."/>
            <person name="Cunha M.M."/>
            <person name="de Hoog S."/>
            <person name="da Silveira J.F."/>
            <person name="Henrissat B."/>
            <person name="Nino-Vega G.A."/>
            <person name="Cisalpino P.S."/>
            <person name="Mora-Montes H.M."/>
            <person name="Almeida S.R."/>
            <person name="Stajich J.E."/>
            <person name="Lopes-Bezerra L.M."/>
            <person name="Vasconcelos A.T."/>
            <person name="Felipe M.S."/>
        </authorList>
    </citation>
    <scope>NUCLEOTIDE SEQUENCE [LARGE SCALE GENOMIC DNA]</scope>
    <source>
        <strain evidence="3 4">1099-18</strain>
    </source>
</reference>
<reference evidence="3 4" key="2">
    <citation type="journal article" date="2015" name="Eukaryot. Cell">
        <title>Asexual propagation of a virulent clone complex in a human and feline outbreak of sporotrichosis.</title>
        <authorList>
            <person name="Teixeira Mde M."/>
            <person name="Rodrigues A.M."/>
            <person name="Tsui C.K."/>
            <person name="de Almeida L.G."/>
            <person name="Van Diepeningen A.D."/>
            <person name="van den Ende B.G."/>
            <person name="Fernandes G.F."/>
            <person name="Kano R."/>
            <person name="Hamelin R.C."/>
            <person name="Lopes-Bezerra L.M."/>
            <person name="Vasconcelos A.T."/>
            <person name="de Hoog S."/>
            <person name="de Camargo Z.P."/>
            <person name="Felipe M.S."/>
        </authorList>
    </citation>
    <scope>NUCLEOTIDE SEQUENCE [LARGE SCALE GENOMIC DNA]</scope>
    <source>
        <strain evidence="3 4">1099-18</strain>
    </source>
</reference>
<evidence type="ECO:0000313" key="3">
    <source>
        <dbReference type="EMBL" id="KJR84130.1"/>
    </source>
</evidence>
<dbReference type="InterPro" id="IPR027417">
    <property type="entry name" value="P-loop_NTPase"/>
</dbReference>
<proteinExistence type="predicted"/>
<gene>
    <name evidence="3" type="ORF">SPSK_09993</name>
</gene>
<protein>
    <recommendedName>
        <fullName evidence="2">Dynamin stalk domain-containing protein</fullName>
    </recommendedName>
</protein>
<dbReference type="KEGG" id="ssck:SPSK_09993"/>
<dbReference type="EMBL" id="AXCR01000007">
    <property type="protein sequence ID" value="KJR84130.1"/>
    <property type="molecule type" value="Genomic_DNA"/>
</dbReference>
<dbReference type="VEuPathDB" id="FungiDB:SPSK_09993"/>
<feature type="region of interest" description="Disordered" evidence="1">
    <location>
        <begin position="124"/>
        <end position="143"/>
    </location>
</feature>
<feature type="compositionally biased region" description="Acidic residues" evidence="1">
    <location>
        <begin position="130"/>
        <end position="143"/>
    </location>
</feature>
<evidence type="ECO:0000313" key="4">
    <source>
        <dbReference type="Proteomes" id="UP000033710"/>
    </source>
</evidence>
<dbReference type="InterPro" id="IPR000375">
    <property type="entry name" value="Dynamin_stalk"/>
</dbReference>
<sequence>MRAASSAERDAKEAAFCTAPGSAWRAVEPAHLGIGPLRPKLSTMLMDHILSQLPAILADVDALLAECRLGLARLGSPRATAGEQRQYLSRISSQFSTLVTAAVNGSYTDAAVFFGNVLQRAEERKHTADVEGDEDDAAENPNT</sequence>
<evidence type="ECO:0000256" key="1">
    <source>
        <dbReference type="SAM" id="MobiDB-lite"/>
    </source>
</evidence>
<evidence type="ECO:0000259" key="2">
    <source>
        <dbReference type="Pfam" id="PF01031"/>
    </source>
</evidence>
<name>A0A0F2M5Q4_SPOSC</name>
<dbReference type="Gene3D" id="3.40.50.300">
    <property type="entry name" value="P-loop containing nucleotide triphosphate hydrolases"/>
    <property type="match status" value="1"/>
</dbReference>
<dbReference type="Pfam" id="PF01031">
    <property type="entry name" value="Dynamin_M"/>
    <property type="match status" value="1"/>
</dbReference>
<dbReference type="Proteomes" id="UP000033710">
    <property type="component" value="Unassembled WGS sequence"/>
</dbReference>
<feature type="domain" description="Dynamin stalk" evidence="2">
    <location>
        <begin position="23"/>
        <end position="106"/>
    </location>
</feature>
<accession>A0A0F2M5Q4</accession>
<dbReference type="RefSeq" id="XP_016586806.1">
    <property type="nucleotide sequence ID" value="XM_016736557.1"/>
</dbReference>
<dbReference type="GeneID" id="27671834"/>
<organism evidence="3 4">
    <name type="scientific">Sporothrix schenckii 1099-18</name>
    <dbReference type="NCBI Taxonomy" id="1397361"/>
    <lineage>
        <taxon>Eukaryota</taxon>
        <taxon>Fungi</taxon>
        <taxon>Dikarya</taxon>
        <taxon>Ascomycota</taxon>
        <taxon>Pezizomycotina</taxon>
        <taxon>Sordariomycetes</taxon>
        <taxon>Sordariomycetidae</taxon>
        <taxon>Ophiostomatales</taxon>
        <taxon>Ophiostomataceae</taxon>
        <taxon>Sporothrix</taxon>
    </lineage>
</organism>
<comment type="caution">
    <text evidence="3">The sequence shown here is derived from an EMBL/GenBank/DDBJ whole genome shotgun (WGS) entry which is preliminary data.</text>
</comment>
<dbReference type="OrthoDB" id="415706at2759"/>